<dbReference type="CDD" id="cd12373">
    <property type="entry name" value="RRM_SRSF3_like"/>
    <property type="match status" value="1"/>
</dbReference>
<dbReference type="PROSITE" id="PS50102">
    <property type="entry name" value="RRM"/>
    <property type="match status" value="1"/>
</dbReference>
<dbReference type="InterPro" id="IPR012677">
    <property type="entry name" value="Nucleotide-bd_a/b_plait_sf"/>
</dbReference>
<dbReference type="Gene3D" id="3.30.70.330">
    <property type="match status" value="1"/>
</dbReference>
<keyword evidence="1" id="KW-0863">Zinc-finger</keyword>
<evidence type="ECO:0008006" key="8">
    <source>
        <dbReference type="Google" id="ProtNLM"/>
    </source>
</evidence>
<keyword evidence="7" id="KW-1185">Reference proteome</keyword>
<feature type="domain" description="CCHC-type" evidence="5">
    <location>
        <begin position="112"/>
        <end position="128"/>
    </location>
</feature>
<reference evidence="6 7" key="1">
    <citation type="submission" date="2016-04" db="EMBL/GenBank/DDBJ databases">
        <title>The genome of Intoshia linei affirms orthonectids as highly simplified spiralians.</title>
        <authorList>
            <person name="Mikhailov K.V."/>
            <person name="Slusarev G.S."/>
            <person name="Nikitin M.A."/>
            <person name="Logacheva M.D."/>
            <person name="Penin A."/>
            <person name="Aleoshin V."/>
            <person name="Panchin Y.V."/>
        </authorList>
    </citation>
    <scope>NUCLEOTIDE SEQUENCE [LARGE SCALE GENOMIC DNA]</scope>
    <source>
        <strain evidence="6">Intl2013</strain>
        <tissue evidence="6">Whole animal</tissue>
    </source>
</reference>
<dbReference type="SUPFAM" id="SSF54928">
    <property type="entry name" value="RNA-binding domain, RBD"/>
    <property type="match status" value="1"/>
</dbReference>
<dbReference type="InterPro" id="IPR036875">
    <property type="entry name" value="Znf_CCHC_sf"/>
</dbReference>
<dbReference type="SUPFAM" id="SSF57756">
    <property type="entry name" value="Retrovirus zinc finger-like domains"/>
    <property type="match status" value="1"/>
</dbReference>
<keyword evidence="1" id="KW-0479">Metal-binding</keyword>
<feature type="compositionally biased region" description="Basic and acidic residues" evidence="3">
    <location>
        <begin position="131"/>
        <end position="144"/>
    </location>
</feature>
<dbReference type="SMART" id="SM00360">
    <property type="entry name" value="RRM"/>
    <property type="match status" value="1"/>
</dbReference>
<gene>
    <name evidence="6" type="ORF">A3Q56_03319</name>
</gene>
<organism evidence="6 7">
    <name type="scientific">Intoshia linei</name>
    <dbReference type="NCBI Taxonomy" id="1819745"/>
    <lineage>
        <taxon>Eukaryota</taxon>
        <taxon>Metazoa</taxon>
        <taxon>Spiralia</taxon>
        <taxon>Lophotrochozoa</taxon>
        <taxon>Mesozoa</taxon>
        <taxon>Orthonectida</taxon>
        <taxon>Rhopaluridae</taxon>
        <taxon>Intoshia</taxon>
    </lineage>
</organism>
<evidence type="ECO:0000256" key="3">
    <source>
        <dbReference type="SAM" id="MobiDB-lite"/>
    </source>
</evidence>
<dbReference type="PROSITE" id="PS50158">
    <property type="entry name" value="ZF_CCHC"/>
    <property type="match status" value="1"/>
</dbReference>
<feature type="compositionally biased region" description="Basic and acidic residues" evidence="3">
    <location>
        <begin position="153"/>
        <end position="172"/>
    </location>
</feature>
<dbReference type="Pfam" id="PF00076">
    <property type="entry name" value="RRM_1"/>
    <property type="match status" value="1"/>
</dbReference>
<dbReference type="InterPro" id="IPR000504">
    <property type="entry name" value="RRM_dom"/>
</dbReference>
<dbReference type="InterPro" id="IPR050907">
    <property type="entry name" value="SRSF"/>
</dbReference>
<evidence type="ECO:0000313" key="6">
    <source>
        <dbReference type="EMBL" id="OAF68939.1"/>
    </source>
</evidence>
<dbReference type="InterPro" id="IPR001878">
    <property type="entry name" value="Znf_CCHC"/>
</dbReference>
<feature type="region of interest" description="Disordered" evidence="3">
    <location>
        <begin position="131"/>
        <end position="172"/>
    </location>
</feature>
<dbReference type="InterPro" id="IPR035979">
    <property type="entry name" value="RBD_domain_sf"/>
</dbReference>
<dbReference type="Proteomes" id="UP000078046">
    <property type="component" value="Unassembled WGS sequence"/>
</dbReference>
<dbReference type="PANTHER" id="PTHR23147">
    <property type="entry name" value="SERINE/ARGININE RICH SPLICING FACTOR"/>
    <property type="match status" value="1"/>
</dbReference>
<dbReference type="Gene3D" id="4.10.60.10">
    <property type="entry name" value="Zinc finger, CCHC-type"/>
    <property type="match status" value="1"/>
</dbReference>
<proteinExistence type="predicted"/>
<evidence type="ECO:0000259" key="4">
    <source>
        <dbReference type="PROSITE" id="PS50102"/>
    </source>
</evidence>
<keyword evidence="2" id="KW-0694">RNA-binding</keyword>
<feature type="domain" description="RRM" evidence="4">
    <location>
        <begin position="6"/>
        <end position="79"/>
    </location>
</feature>
<dbReference type="AlphaFoldDB" id="A0A177B3T5"/>
<comment type="caution">
    <text evidence="6">The sequence shown here is derived from an EMBL/GenBank/DDBJ whole genome shotgun (WGS) entry which is preliminary data.</text>
</comment>
<dbReference type="OrthoDB" id="5970at2759"/>
<dbReference type="GO" id="GO:0008270">
    <property type="term" value="F:zinc ion binding"/>
    <property type="evidence" value="ECO:0007669"/>
    <property type="project" value="UniProtKB-KW"/>
</dbReference>
<dbReference type="EMBL" id="LWCA01000361">
    <property type="protein sequence ID" value="OAF68939.1"/>
    <property type="molecule type" value="Genomic_DNA"/>
</dbReference>
<evidence type="ECO:0000256" key="2">
    <source>
        <dbReference type="PROSITE-ProRule" id="PRU00176"/>
    </source>
</evidence>
<dbReference type="GO" id="GO:0003723">
    <property type="term" value="F:RNA binding"/>
    <property type="evidence" value="ECO:0007669"/>
    <property type="project" value="UniProtKB-UniRule"/>
</dbReference>
<protein>
    <recommendedName>
        <fullName evidence="8">Splicing factor, arginine/serine-rich 7</fullName>
    </recommendedName>
</protein>
<sequence>MVSDECKIYVGGLPKDANENEITKVFQRYGTLKNVWVARNPPGFAFVEFEDTRDGYDAIKATDGTIICGNRCRVEKSKTRSDKRPTRRYDHGEGRRNYDNDKGGKAFSPSDRCYECNGQGHYAYDCDKRKSGRREYSGRNERTTNNRYRSRSRSYDRRINHRYERSTSPRRY</sequence>
<accession>A0A177B3T5</accession>
<evidence type="ECO:0000259" key="5">
    <source>
        <dbReference type="PROSITE" id="PS50158"/>
    </source>
</evidence>
<name>A0A177B3T5_9BILA</name>
<feature type="region of interest" description="Disordered" evidence="3">
    <location>
        <begin position="77"/>
        <end position="104"/>
    </location>
</feature>
<evidence type="ECO:0000313" key="7">
    <source>
        <dbReference type="Proteomes" id="UP000078046"/>
    </source>
</evidence>
<evidence type="ECO:0000256" key="1">
    <source>
        <dbReference type="PROSITE-ProRule" id="PRU00047"/>
    </source>
</evidence>
<dbReference type="FunFam" id="3.30.70.330:FF:001074">
    <property type="entry name" value="Splicing factor, arginine/serine-rich 7"/>
    <property type="match status" value="1"/>
</dbReference>
<keyword evidence="1" id="KW-0862">Zinc</keyword>